<evidence type="ECO:0000259" key="1">
    <source>
        <dbReference type="PROSITE" id="PS51831"/>
    </source>
</evidence>
<keyword evidence="3" id="KW-1185">Reference proteome</keyword>
<dbReference type="PANTHER" id="PTHR43155">
    <property type="entry name" value="CYCLIC DI-GMP PHOSPHODIESTERASE PA4108-RELATED"/>
    <property type="match status" value="1"/>
</dbReference>
<name>A0A9J6R8H2_9BACI</name>
<dbReference type="CDD" id="cd00077">
    <property type="entry name" value="HDc"/>
    <property type="match status" value="1"/>
</dbReference>
<accession>A0A9J6R8H2</accession>
<dbReference type="InterPro" id="IPR003607">
    <property type="entry name" value="HD/PDEase_dom"/>
</dbReference>
<protein>
    <submittedName>
        <fullName evidence="2">HD domain-containing protein</fullName>
    </submittedName>
</protein>
<dbReference type="AlphaFoldDB" id="A0A9J6R8H2"/>
<dbReference type="Proteomes" id="UP001084197">
    <property type="component" value="Unassembled WGS sequence"/>
</dbReference>
<sequence>MRLINISEYDHNSMVLGKPIYDSNKRILLAAGRTIDPKIITRLEAIGIEFLFVEDEISKGISIEDMLDMPTWTDAIEAVKTFYHQAVTYHSPKLEGIQKVAGTLLQEVKYRPTLILIPAGTMTKDLQPYAHAVNVTILALLIAKEMGYNDIKQKDLAIGSLVHDIGKILDDDPNKHPEKGFDFLRNISQFSIVSAHIAYQHHERLDGGGFPRKLKDQAFLEMAQICGLANWYDNMISKENFAPHDAMEAIMAASDRAYSHRIVAAFSQSVASYPPGTKVIVDNKEPAIVTKIHKHLQRPIIKLLSNDKIIDLLENPTYMIKPFDTVV</sequence>
<dbReference type="InterPro" id="IPR006674">
    <property type="entry name" value="HD_domain"/>
</dbReference>
<reference evidence="2" key="1">
    <citation type="submission" date="2022-11" db="EMBL/GenBank/DDBJ databases">
        <title>WGS of Natronobacillus azotifigens 24KS-1, an anaerobic diazotrophic haloalkaliphile from soda-rich habitats.</title>
        <authorList>
            <person name="Sorokin D.Y."/>
            <person name="Merkel A.Y."/>
        </authorList>
    </citation>
    <scope>NUCLEOTIDE SEQUENCE</scope>
    <source>
        <strain evidence="2">24KS-1</strain>
    </source>
</reference>
<dbReference type="EMBL" id="JAPRAT010000002">
    <property type="protein sequence ID" value="MCZ0701944.1"/>
    <property type="molecule type" value="Genomic_DNA"/>
</dbReference>
<feature type="domain" description="HD" evidence="1">
    <location>
        <begin position="128"/>
        <end position="235"/>
    </location>
</feature>
<organism evidence="2 3">
    <name type="scientific">Natronobacillus azotifigens</name>
    <dbReference type="NCBI Taxonomy" id="472978"/>
    <lineage>
        <taxon>Bacteria</taxon>
        <taxon>Bacillati</taxon>
        <taxon>Bacillota</taxon>
        <taxon>Bacilli</taxon>
        <taxon>Bacillales</taxon>
        <taxon>Bacillaceae</taxon>
        <taxon>Natronobacillus</taxon>
    </lineage>
</organism>
<evidence type="ECO:0000313" key="3">
    <source>
        <dbReference type="Proteomes" id="UP001084197"/>
    </source>
</evidence>
<evidence type="ECO:0000313" key="2">
    <source>
        <dbReference type="EMBL" id="MCZ0701944.1"/>
    </source>
</evidence>
<dbReference type="Gene3D" id="1.10.3210.10">
    <property type="entry name" value="Hypothetical protein af1432"/>
    <property type="match status" value="1"/>
</dbReference>
<gene>
    <name evidence="2" type="ORF">OWO01_01795</name>
</gene>
<dbReference type="PANTHER" id="PTHR43155:SF2">
    <property type="entry name" value="CYCLIC DI-GMP PHOSPHODIESTERASE PA4108"/>
    <property type="match status" value="1"/>
</dbReference>
<comment type="caution">
    <text evidence="2">The sequence shown here is derived from an EMBL/GenBank/DDBJ whole genome shotgun (WGS) entry which is preliminary data.</text>
</comment>
<proteinExistence type="predicted"/>
<dbReference type="PROSITE" id="PS51831">
    <property type="entry name" value="HD"/>
    <property type="match status" value="1"/>
</dbReference>
<dbReference type="SUPFAM" id="SSF109604">
    <property type="entry name" value="HD-domain/PDEase-like"/>
    <property type="match status" value="1"/>
</dbReference>
<dbReference type="RefSeq" id="WP_268778712.1">
    <property type="nucleotide sequence ID" value="NZ_JAPRAT010000002.1"/>
</dbReference>
<dbReference type="Pfam" id="PF01966">
    <property type="entry name" value="HD"/>
    <property type="match status" value="1"/>
</dbReference>